<feature type="domain" description="Dynein axonemal assembly factor 5 TPR repeats" evidence="1">
    <location>
        <begin position="25"/>
        <end position="93"/>
    </location>
</feature>
<feature type="domain" description="Dynein axonemal assembly factor 5 TPR repeats" evidence="1">
    <location>
        <begin position="143"/>
        <end position="336"/>
    </location>
</feature>
<dbReference type="InterPro" id="IPR016024">
    <property type="entry name" value="ARM-type_fold"/>
</dbReference>
<dbReference type="CTD" id="54919"/>
<dbReference type="InterPro" id="IPR057978">
    <property type="entry name" value="TPR_DAAF5"/>
</dbReference>
<dbReference type="GO" id="GO:0036159">
    <property type="term" value="P:inner dynein arm assembly"/>
    <property type="evidence" value="ECO:0007669"/>
    <property type="project" value="TreeGrafter"/>
</dbReference>
<name>A0A3Q0J619_DIACI</name>
<sequence>MTIMTDHPNEKPLLQTKIENNINILSSADKKRRLQALSDLKSEINNGNHSEDSLKALIHTHYPSILSCIDDKAEACREQAISVLEDIVEKFVRFKQEPDKSLGSGDELVQVVGQNPKVPSSNGNCKKSDITIKKEDETFSRDFTNQLVYIARQKFTLDQAYESSEEVRLHLLQLLHCLLVHCNTSALISIYPDLLSILTSSLPDPYAEVKVLCAQLVSSIAQGNARQFHQSGECLVAPLVANLAHRHSRVRCATVQAVGDAVLYGNNKSLNDVTGPLAERLFDQNPSVRSEVLEVATRWLLELPDRYSYFAKIIPLILTCLCDELPSIQVKAMDNLSQELTHYPALT</sequence>
<dbReference type="Proteomes" id="UP000079169">
    <property type="component" value="Unplaced"/>
</dbReference>
<gene>
    <name evidence="3" type="primary">LOC103513388</name>
</gene>
<dbReference type="Gene3D" id="1.25.10.10">
    <property type="entry name" value="Leucine-rich Repeat Variant"/>
    <property type="match status" value="2"/>
</dbReference>
<dbReference type="GO" id="GO:0036158">
    <property type="term" value="P:outer dynein arm assembly"/>
    <property type="evidence" value="ECO:0007669"/>
    <property type="project" value="TreeGrafter"/>
</dbReference>
<dbReference type="InterPro" id="IPR011989">
    <property type="entry name" value="ARM-like"/>
</dbReference>
<dbReference type="GO" id="GO:0045505">
    <property type="term" value="F:dynein intermediate chain binding"/>
    <property type="evidence" value="ECO:0007669"/>
    <property type="project" value="TreeGrafter"/>
</dbReference>
<dbReference type="Pfam" id="PF25757">
    <property type="entry name" value="TPR_DNAAF5"/>
    <property type="match status" value="2"/>
</dbReference>
<dbReference type="PaxDb" id="121845-A0A3Q0J619"/>
<evidence type="ECO:0000313" key="2">
    <source>
        <dbReference type="Proteomes" id="UP000079169"/>
    </source>
</evidence>
<protein>
    <submittedName>
        <fullName evidence="3">Dynein assembly factor 5, axonemal</fullName>
    </submittedName>
</protein>
<dbReference type="GO" id="GO:0003341">
    <property type="term" value="P:cilium movement"/>
    <property type="evidence" value="ECO:0007669"/>
    <property type="project" value="TreeGrafter"/>
</dbReference>
<dbReference type="PANTHER" id="PTHR16216">
    <property type="entry name" value="DYNEIN ASSEMBLY FACTOR 5, AXONEMAL"/>
    <property type="match status" value="1"/>
</dbReference>
<evidence type="ECO:0000259" key="1">
    <source>
        <dbReference type="Pfam" id="PF25757"/>
    </source>
</evidence>
<reference evidence="3" key="1">
    <citation type="submission" date="2025-08" db="UniProtKB">
        <authorList>
            <consortium name="RefSeq"/>
        </authorList>
    </citation>
    <scope>IDENTIFICATION</scope>
</reference>
<dbReference type="PANTHER" id="PTHR16216:SF2">
    <property type="entry name" value="DYNEIN AXONEMAL ASSEMBLY FACTOR 5"/>
    <property type="match status" value="1"/>
</dbReference>
<dbReference type="KEGG" id="dci:103513388"/>
<dbReference type="SUPFAM" id="SSF48371">
    <property type="entry name" value="ARM repeat"/>
    <property type="match status" value="1"/>
</dbReference>
<dbReference type="RefSeq" id="XP_026682398.1">
    <property type="nucleotide sequence ID" value="XM_026826597.1"/>
</dbReference>
<organism evidence="2 3">
    <name type="scientific">Diaphorina citri</name>
    <name type="common">Asian citrus psyllid</name>
    <dbReference type="NCBI Taxonomy" id="121845"/>
    <lineage>
        <taxon>Eukaryota</taxon>
        <taxon>Metazoa</taxon>
        <taxon>Ecdysozoa</taxon>
        <taxon>Arthropoda</taxon>
        <taxon>Hexapoda</taxon>
        <taxon>Insecta</taxon>
        <taxon>Pterygota</taxon>
        <taxon>Neoptera</taxon>
        <taxon>Paraneoptera</taxon>
        <taxon>Hemiptera</taxon>
        <taxon>Sternorrhyncha</taxon>
        <taxon>Psylloidea</taxon>
        <taxon>Psyllidae</taxon>
        <taxon>Diaphorininae</taxon>
        <taxon>Diaphorina</taxon>
    </lineage>
</organism>
<dbReference type="InterPro" id="IPR052623">
    <property type="entry name" value="DAAF5"/>
</dbReference>
<dbReference type="GO" id="GO:0005737">
    <property type="term" value="C:cytoplasm"/>
    <property type="evidence" value="ECO:0007669"/>
    <property type="project" value="TreeGrafter"/>
</dbReference>
<keyword evidence="2" id="KW-1185">Reference proteome</keyword>
<accession>A0A3Q0J619</accession>
<dbReference type="GeneID" id="103513388"/>
<evidence type="ECO:0000313" key="3">
    <source>
        <dbReference type="RefSeq" id="XP_026682398.1"/>
    </source>
</evidence>
<dbReference type="AlphaFoldDB" id="A0A3Q0J619"/>
<proteinExistence type="predicted"/>
<dbReference type="STRING" id="121845.A0A3Q0J619"/>